<dbReference type="SUPFAM" id="SSF51110">
    <property type="entry name" value="alpha-D-mannose-specific plant lectins"/>
    <property type="match status" value="1"/>
</dbReference>
<accession>A0ABV6L7H4</accession>
<dbReference type="RefSeq" id="WP_377023241.1">
    <property type="nucleotide sequence ID" value="NZ_JBHLTS010000022.1"/>
</dbReference>
<protein>
    <recommendedName>
        <fullName evidence="3">Bulb-type lectin domain-containing protein</fullName>
    </recommendedName>
</protein>
<evidence type="ECO:0000313" key="5">
    <source>
        <dbReference type="Proteomes" id="UP001589828"/>
    </source>
</evidence>
<dbReference type="PROSITE" id="PS50927">
    <property type="entry name" value="BULB_LECTIN"/>
    <property type="match status" value="1"/>
</dbReference>
<feature type="compositionally biased region" description="Polar residues" evidence="1">
    <location>
        <begin position="363"/>
        <end position="378"/>
    </location>
</feature>
<feature type="domain" description="Bulb-type lectin" evidence="3">
    <location>
        <begin position="201"/>
        <end position="329"/>
    </location>
</feature>
<feature type="region of interest" description="Disordered" evidence="1">
    <location>
        <begin position="357"/>
        <end position="378"/>
    </location>
</feature>
<sequence length="378" mass="41480">MKKKLLIVIILLFAKNINKATASALSQFAIQSSYLTSGNLTIPNSTLPTTFQADFTISRALNASGFEDVDWTVTVVWNSTSSIGTSNELAISTPLQIHGSDFTQGFYSKTITASLPAGKTSGYIFFKYVSYAFDQQGNKSSLPITQYATTIYNVGTPSSPPVTTPVYNGPFVFTGRACVFPFQYYYTTFEFTTKPIINGTKIPMSDNPVLTTGQVIYSPNGKVKLILQTDGNLVVYSKNADGTEKPLWSTETQGKAAGALYFQKDANLVLYNKVKTQGAFTSAWSSNRYDNNGDVNTTNVPNTPFYYLQDDGNLVLYWPSYYYDYFYKRWLPCHTILAAADVGGFIRGTHQGNLYHPVPATPPSGNGTAEGNLIGFTN</sequence>
<feature type="chain" id="PRO_5045297200" description="Bulb-type lectin domain-containing protein" evidence="2">
    <location>
        <begin position="21"/>
        <end position="378"/>
    </location>
</feature>
<reference evidence="4 5" key="1">
    <citation type="submission" date="2024-09" db="EMBL/GenBank/DDBJ databases">
        <authorList>
            <person name="Sun Q."/>
            <person name="Mori K."/>
        </authorList>
    </citation>
    <scope>NUCLEOTIDE SEQUENCE [LARGE SCALE GENOMIC DNA]</scope>
    <source>
        <strain evidence="4 5">NCAIM B.02415</strain>
    </source>
</reference>
<keyword evidence="2" id="KW-0732">Signal</keyword>
<gene>
    <name evidence="4" type="ORF">ACFFGT_14420</name>
</gene>
<dbReference type="InterPro" id="IPR036426">
    <property type="entry name" value="Bulb-type_lectin_dom_sf"/>
</dbReference>
<dbReference type="SMART" id="SM00108">
    <property type="entry name" value="B_lectin"/>
    <property type="match status" value="1"/>
</dbReference>
<dbReference type="EMBL" id="JBHLTS010000022">
    <property type="protein sequence ID" value="MFC0515410.1"/>
    <property type="molecule type" value="Genomic_DNA"/>
</dbReference>
<name>A0ABV6L7H4_9SPHI</name>
<keyword evidence="5" id="KW-1185">Reference proteome</keyword>
<evidence type="ECO:0000256" key="1">
    <source>
        <dbReference type="SAM" id="MobiDB-lite"/>
    </source>
</evidence>
<comment type="caution">
    <text evidence="4">The sequence shown here is derived from an EMBL/GenBank/DDBJ whole genome shotgun (WGS) entry which is preliminary data.</text>
</comment>
<organism evidence="4 5">
    <name type="scientific">Mucilaginibacter angelicae</name>
    <dbReference type="NCBI Taxonomy" id="869718"/>
    <lineage>
        <taxon>Bacteria</taxon>
        <taxon>Pseudomonadati</taxon>
        <taxon>Bacteroidota</taxon>
        <taxon>Sphingobacteriia</taxon>
        <taxon>Sphingobacteriales</taxon>
        <taxon>Sphingobacteriaceae</taxon>
        <taxon>Mucilaginibacter</taxon>
    </lineage>
</organism>
<dbReference type="Proteomes" id="UP001589828">
    <property type="component" value="Unassembled WGS sequence"/>
</dbReference>
<dbReference type="InterPro" id="IPR001480">
    <property type="entry name" value="Bulb-type_lectin_dom"/>
</dbReference>
<evidence type="ECO:0000259" key="3">
    <source>
        <dbReference type="PROSITE" id="PS50927"/>
    </source>
</evidence>
<proteinExistence type="predicted"/>
<dbReference type="Gene3D" id="2.90.10.30">
    <property type="match status" value="1"/>
</dbReference>
<feature type="signal peptide" evidence="2">
    <location>
        <begin position="1"/>
        <end position="20"/>
    </location>
</feature>
<evidence type="ECO:0000256" key="2">
    <source>
        <dbReference type="SAM" id="SignalP"/>
    </source>
</evidence>
<evidence type="ECO:0000313" key="4">
    <source>
        <dbReference type="EMBL" id="MFC0515410.1"/>
    </source>
</evidence>